<evidence type="ECO:0000256" key="1">
    <source>
        <dbReference type="SAM" id="Phobius"/>
    </source>
</evidence>
<keyword evidence="3" id="KW-1185">Reference proteome</keyword>
<dbReference type="EMBL" id="FNFK01000004">
    <property type="protein sequence ID" value="SDJ79453.1"/>
    <property type="molecule type" value="Genomic_DNA"/>
</dbReference>
<evidence type="ECO:0000313" key="2">
    <source>
        <dbReference type="EMBL" id="SDJ79453.1"/>
    </source>
</evidence>
<dbReference type="AlphaFoldDB" id="A0A1G8WMZ6"/>
<organism evidence="2 3">
    <name type="scientific">Alkalibacterium thalassium</name>
    <dbReference type="NCBI Taxonomy" id="426701"/>
    <lineage>
        <taxon>Bacteria</taxon>
        <taxon>Bacillati</taxon>
        <taxon>Bacillota</taxon>
        <taxon>Bacilli</taxon>
        <taxon>Lactobacillales</taxon>
        <taxon>Carnobacteriaceae</taxon>
        <taxon>Alkalibacterium</taxon>
    </lineage>
</organism>
<keyword evidence="1" id="KW-0472">Membrane</keyword>
<dbReference type="Proteomes" id="UP000199433">
    <property type="component" value="Unassembled WGS sequence"/>
</dbReference>
<proteinExistence type="predicted"/>
<feature type="transmembrane region" description="Helical" evidence="1">
    <location>
        <begin position="16"/>
        <end position="36"/>
    </location>
</feature>
<reference evidence="3" key="1">
    <citation type="submission" date="2016-10" db="EMBL/GenBank/DDBJ databases">
        <authorList>
            <person name="Varghese N."/>
            <person name="Submissions S."/>
        </authorList>
    </citation>
    <scope>NUCLEOTIDE SEQUENCE [LARGE SCALE GENOMIC DNA]</scope>
    <source>
        <strain evidence="3">DSM 19181</strain>
    </source>
</reference>
<evidence type="ECO:0000313" key="3">
    <source>
        <dbReference type="Proteomes" id="UP000199433"/>
    </source>
</evidence>
<feature type="transmembrane region" description="Helical" evidence="1">
    <location>
        <begin position="48"/>
        <end position="74"/>
    </location>
</feature>
<keyword evidence="1" id="KW-1133">Transmembrane helix</keyword>
<dbReference type="OrthoDB" id="2167885at2"/>
<protein>
    <submittedName>
        <fullName evidence="2">Uncharacterized protein</fullName>
    </submittedName>
</protein>
<name>A0A1G8WMZ6_9LACT</name>
<sequence length="77" mass="8765">MNTNEIESFDSRKLPMFIMLAYLVPVLGIGFSLYILNYTNTYETERWVPMAALAALFIQIIPILFAVLGILTWYTGA</sequence>
<keyword evidence="1" id="KW-0812">Transmembrane</keyword>
<gene>
    <name evidence="2" type="ORF">SAMN04488098_100464</name>
</gene>
<dbReference type="RefSeq" id="WP_143009170.1">
    <property type="nucleotide sequence ID" value="NZ_FNFK01000004.1"/>
</dbReference>
<dbReference type="STRING" id="426701.SAMN04488098_100464"/>
<accession>A0A1G8WMZ6</accession>